<evidence type="ECO:0000259" key="3">
    <source>
        <dbReference type="Pfam" id="PF00892"/>
    </source>
</evidence>
<name>F6DT92_DESRL</name>
<dbReference type="Proteomes" id="UP000009234">
    <property type="component" value="Chromosome"/>
</dbReference>
<dbReference type="PANTHER" id="PTHR22911">
    <property type="entry name" value="ACYL-MALONYL CONDENSING ENZYME-RELATED"/>
    <property type="match status" value="1"/>
</dbReference>
<dbReference type="KEGG" id="dru:Desru_0624"/>
<evidence type="ECO:0000256" key="1">
    <source>
        <dbReference type="ARBA" id="ARBA00007362"/>
    </source>
</evidence>
<reference evidence="4 5" key="2">
    <citation type="journal article" date="2012" name="Stand. Genomic Sci.">
        <title>Complete genome sequence of the sulfate-reducing firmicute Desulfotomaculum ruminis type strain (DL(T)).</title>
        <authorList>
            <person name="Spring S."/>
            <person name="Visser M."/>
            <person name="Lu M."/>
            <person name="Copeland A."/>
            <person name="Lapidus A."/>
            <person name="Lucas S."/>
            <person name="Cheng J.F."/>
            <person name="Han C."/>
            <person name="Tapia R."/>
            <person name="Goodwin L.A."/>
            <person name="Pitluck S."/>
            <person name="Ivanova N."/>
            <person name="Land M."/>
            <person name="Hauser L."/>
            <person name="Larimer F."/>
            <person name="Rohde M."/>
            <person name="Goker M."/>
            <person name="Detter J.C."/>
            <person name="Kyrpides N.C."/>
            <person name="Woyke T."/>
            <person name="Schaap P.J."/>
            <person name="Plugge C.M."/>
            <person name="Muyzer G."/>
            <person name="Kuever J."/>
            <person name="Pereira I.A."/>
            <person name="Parshina S.N."/>
            <person name="Bernier-Latmani R."/>
            <person name="Stams A.J."/>
            <person name="Klenk H.P."/>
        </authorList>
    </citation>
    <scope>NUCLEOTIDE SEQUENCE [LARGE SCALE GENOMIC DNA]</scope>
    <source>
        <strain evidence="5">ATCC 23193 / DSM 2154 / NCIB 8452 / DL</strain>
    </source>
</reference>
<dbReference type="eggNOG" id="COG0697">
    <property type="taxonomic scope" value="Bacteria"/>
</dbReference>
<dbReference type="Gene3D" id="1.10.3730.20">
    <property type="match status" value="1"/>
</dbReference>
<dbReference type="Pfam" id="PF00892">
    <property type="entry name" value="EamA"/>
    <property type="match status" value="2"/>
</dbReference>
<protein>
    <recommendedName>
        <fullName evidence="3">EamA domain-containing protein</fullName>
    </recommendedName>
</protein>
<dbReference type="InterPro" id="IPR000620">
    <property type="entry name" value="EamA_dom"/>
</dbReference>
<dbReference type="GO" id="GO:0016020">
    <property type="term" value="C:membrane"/>
    <property type="evidence" value="ECO:0007669"/>
    <property type="project" value="InterPro"/>
</dbReference>
<keyword evidence="2" id="KW-0472">Membrane</keyword>
<comment type="similarity">
    <text evidence="1">Belongs to the EamA transporter family.</text>
</comment>
<sequence length="306" mass="32987">MKSDSPMSINPYLILLLGVLASGFSSIFTRMAEAPPLIIAFFRLGFTVLLIGVPTYVTGRAELAKARPRDLKLACLAGVFLALHFAVWITSLRYTSIASSTVLVTMQPLFVIIGGYWLYQERINAVGLLGAVLALAGSVVIGVSDFRLGGQALYGDLLAFSGAIFLAGYVLIGRELRARMSLLPYTFMVYGAATLVLLILNMVVQSSFYPYPSMTWVWFLALAVVPTIFGHSIFSWALKYVKAAVVSVSILGEPVGATILAYLIFGEEPALLQLAGGLVIIAGLYIFISSQNQQGGMDKQLPLQEG</sequence>
<dbReference type="EMBL" id="CP002780">
    <property type="protein sequence ID" value="AEG58909.1"/>
    <property type="molecule type" value="Genomic_DNA"/>
</dbReference>
<reference evidence="5" key="1">
    <citation type="submission" date="2011-05" db="EMBL/GenBank/DDBJ databases">
        <title>Complete sequence of Desulfotomaculum ruminis DSM 2154.</title>
        <authorList>
            <person name="Lucas S."/>
            <person name="Copeland A."/>
            <person name="Lapidus A."/>
            <person name="Cheng J.-F."/>
            <person name="Goodwin L."/>
            <person name="Pitluck S."/>
            <person name="Lu M."/>
            <person name="Detter J.C."/>
            <person name="Han C."/>
            <person name="Tapia R."/>
            <person name="Land M."/>
            <person name="Hauser L."/>
            <person name="Kyrpides N."/>
            <person name="Ivanova N."/>
            <person name="Mikhailova N."/>
            <person name="Pagani I."/>
            <person name="Stams A.J.M."/>
            <person name="Plugge C.M."/>
            <person name="Muyzer G."/>
            <person name="Kuever J."/>
            <person name="Parshina S.N."/>
            <person name="Ivanova A.E."/>
            <person name="Nazina T.N."/>
            <person name="Brambilla E."/>
            <person name="Spring S."/>
            <person name="Klenk H.-P."/>
            <person name="Woyke T."/>
        </authorList>
    </citation>
    <scope>NUCLEOTIDE SEQUENCE [LARGE SCALE GENOMIC DNA]</scope>
    <source>
        <strain evidence="5">ATCC 23193 / DSM 2154 / NCIB 8452 / DL</strain>
    </source>
</reference>
<feature type="transmembrane region" description="Helical" evidence="2">
    <location>
        <begin position="71"/>
        <end position="91"/>
    </location>
</feature>
<dbReference type="InterPro" id="IPR037185">
    <property type="entry name" value="EmrE-like"/>
</dbReference>
<feature type="domain" description="EamA" evidence="3">
    <location>
        <begin position="12"/>
        <end position="141"/>
    </location>
</feature>
<gene>
    <name evidence="4" type="ordered locus">Desru_0624</name>
</gene>
<feature type="domain" description="EamA" evidence="3">
    <location>
        <begin position="154"/>
        <end position="287"/>
    </location>
</feature>
<feature type="transmembrane region" description="Helical" evidence="2">
    <location>
        <begin position="37"/>
        <end position="59"/>
    </location>
</feature>
<dbReference type="RefSeq" id="WP_013840683.1">
    <property type="nucleotide sequence ID" value="NC_015589.1"/>
</dbReference>
<feature type="transmembrane region" description="Helical" evidence="2">
    <location>
        <begin position="216"/>
        <end position="238"/>
    </location>
</feature>
<evidence type="ECO:0000313" key="4">
    <source>
        <dbReference type="EMBL" id="AEG58909.1"/>
    </source>
</evidence>
<dbReference type="PANTHER" id="PTHR22911:SF76">
    <property type="entry name" value="EAMA DOMAIN-CONTAINING PROTEIN"/>
    <property type="match status" value="1"/>
</dbReference>
<keyword evidence="2" id="KW-1133">Transmembrane helix</keyword>
<keyword evidence="2" id="KW-0812">Transmembrane</keyword>
<feature type="transmembrane region" description="Helical" evidence="2">
    <location>
        <begin position="245"/>
        <end position="265"/>
    </location>
</feature>
<dbReference type="STRING" id="696281.Desru_0624"/>
<evidence type="ECO:0000256" key="2">
    <source>
        <dbReference type="SAM" id="Phobius"/>
    </source>
</evidence>
<evidence type="ECO:0000313" key="5">
    <source>
        <dbReference type="Proteomes" id="UP000009234"/>
    </source>
</evidence>
<feature type="transmembrane region" description="Helical" evidence="2">
    <location>
        <begin position="184"/>
        <end position="204"/>
    </location>
</feature>
<dbReference type="SUPFAM" id="SSF103481">
    <property type="entry name" value="Multidrug resistance efflux transporter EmrE"/>
    <property type="match status" value="2"/>
</dbReference>
<feature type="transmembrane region" description="Helical" evidence="2">
    <location>
        <begin position="126"/>
        <end position="146"/>
    </location>
</feature>
<dbReference type="HOGENOM" id="CLU_033863_0_2_9"/>
<dbReference type="OrthoDB" id="9790852at2"/>
<feature type="transmembrane region" description="Helical" evidence="2">
    <location>
        <begin position="152"/>
        <end position="172"/>
    </location>
</feature>
<accession>F6DT92</accession>
<feature type="transmembrane region" description="Helical" evidence="2">
    <location>
        <begin position="97"/>
        <end position="119"/>
    </location>
</feature>
<keyword evidence="5" id="KW-1185">Reference proteome</keyword>
<dbReference type="AlphaFoldDB" id="F6DT92"/>
<feature type="transmembrane region" description="Helical" evidence="2">
    <location>
        <begin position="271"/>
        <end position="288"/>
    </location>
</feature>
<proteinExistence type="inferred from homology"/>
<feature type="transmembrane region" description="Helical" evidence="2">
    <location>
        <begin position="12"/>
        <end position="31"/>
    </location>
</feature>
<organism evidence="4 5">
    <name type="scientific">Desulforamulus ruminis (strain ATCC 23193 / DSM 2154 / NCIMB 8452 / DL)</name>
    <name type="common">Desulfotomaculum ruminis</name>
    <dbReference type="NCBI Taxonomy" id="696281"/>
    <lineage>
        <taxon>Bacteria</taxon>
        <taxon>Bacillati</taxon>
        <taxon>Bacillota</taxon>
        <taxon>Clostridia</taxon>
        <taxon>Eubacteriales</taxon>
        <taxon>Peptococcaceae</taxon>
        <taxon>Desulforamulus</taxon>
    </lineage>
</organism>